<evidence type="ECO:0000313" key="1">
    <source>
        <dbReference type="EMBL" id="QCD83095.1"/>
    </source>
</evidence>
<evidence type="ECO:0000313" key="2">
    <source>
        <dbReference type="Proteomes" id="UP000501690"/>
    </source>
</evidence>
<reference evidence="1 2" key="1">
    <citation type="submission" date="2019-04" db="EMBL/GenBank/DDBJ databases">
        <title>An improved genome assembly and genetic linkage map for asparagus bean, Vigna unguiculata ssp. sesquipedialis.</title>
        <authorList>
            <person name="Xia Q."/>
            <person name="Zhang R."/>
            <person name="Dong Y."/>
        </authorList>
    </citation>
    <scope>NUCLEOTIDE SEQUENCE [LARGE SCALE GENOMIC DNA]</scope>
    <source>
        <tissue evidence="1">Leaf</tissue>
    </source>
</reference>
<accession>A0A4D6L3Q3</accession>
<dbReference type="Proteomes" id="UP000501690">
    <property type="component" value="Linkage Group LG2"/>
</dbReference>
<dbReference type="EMBL" id="CP039346">
    <property type="protein sequence ID" value="QCD83095.1"/>
    <property type="molecule type" value="Genomic_DNA"/>
</dbReference>
<gene>
    <name evidence="1" type="ORF">DEO72_LG2g3438</name>
</gene>
<keyword evidence="2" id="KW-1185">Reference proteome</keyword>
<sequence>MEFDLAKILCISSFVASNNNDFHLELGSFCHPRSDSWSWSFSIRLFNYLIDNEFEVGFNHARWRSEDCAKAFSIIEA</sequence>
<name>A0A4D6L3Q3_VIGUN</name>
<protein>
    <submittedName>
        <fullName evidence="1">Uncharacterized protein</fullName>
    </submittedName>
</protein>
<dbReference type="AlphaFoldDB" id="A0A4D6L3Q3"/>
<proteinExistence type="predicted"/>
<organism evidence="1 2">
    <name type="scientific">Vigna unguiculata</name>
    <name type="common">Cowpea</name>
    <dbReference type="NCBI Taxonomy" id="3917"/>
    <lineage>
        <taxon>Eukaryota</taxon>
        <taxon>Viridiplantae</taxon>
        <taxon>Streptophyta</taxon>
        <taxon>Embryophyta</taxon>
        <taxon>Tracheophyta</taxon>
        <taxon>Spermatophyta</taxon>
        <taxon>Magnoliopsida</taxon>
        <taxon>eudicotyledons</taxon>
        <taxon>Gunneridae</taxon>
        <taxon>Pentapetalae</taxon>
        <taxon>rosids</taxon>
        <taxon>fabids</taxon>
        <taxon>Fabales</taxon>
        <taxon>Fabaceae</taxon>
        <taxon>Papilionoideae</taxon>
        <taxon>50 kb inversion clade</taxon>
        <taxon>NPAAA clade</taxon>
        <taxon>indigoferoid/millettioid clade</taxon>
        <taxon>Phaseoleae</taxon>
        <taxon>Vigna</taxon>
    </lineage>
</organism>